<evidence type="ECO:0000313" key="3">
    <source>
        <dbReference type="EMBL" id="MFC5748445.1"/>
    </source>
</evidence>
<evidence type="ECO:0000256" key="1">
    <source>
        <dbReference type="SAM" id="SignalP"/>
    </source>
</evidence>
<dbReference type="Proteomes" id="UP001596074">
    <property type="component" value="Unassembled WGS sequence"/>
</dbReference>
<organism evidence="3 4">
    <name type="scientific">Actinomadura rugatobispora</name>
    <dbReference type="NCBI Taxonomy" id="1994"/>
    <lineage>
        <taxon>Bacteria</taxon>
        <taxon>Bacillati</taxon>
        <taxon>Actinomycetota</taxon>
        <taxon>Actinomycetes</taxon>
        <taxon>Streptosporangiales</taxon>
        <taxon>Thermomonosporaceae</taxon>
        <taxon>Actinomadura</taxon>
    </lineage>
</organism>
<keyword evidence="3" id="KW-0378">Hydrolase</keyword>
<dbReference type="PANTHER" id="PTHR35333">
    <property type="entry name" value="BETA-LACTAMASE"/>
    <property type="match status" value="1"/>
</dbReference>
<dbReference type="RefSeq" id="WP_378284109.1">
    <property type="nucleotide sequence ID" value="NZ_JBHSON010000032.1"/>
</dbReference>
<dbReference type="InterPro" id="IPR000871">
    <property type="entry name" value="Beta-lactam_class-A"/>
</dbReference>
<evidence type="ECO:0000259" key="2">
    <source>
        <dbReference type="Pfam" id="PF13354"/>
    </source>
</evidence>
<dbReference type="Pfam" id="PF13354">
    <property type="entry name" value="Beta-lactamase2"/>
    <property type="match status" value="1"/>
</dbReference>
<gene>
    <name evidence="3" type="ORF">ACFPZN_22730</name>
</gene>
<name>A0ABW1A5R2_9ACTN</name>
<dbReference type="SUPFAM" id="SSF56601">
    <property type="entry name" value="beta-lactamase/transpeptidase-like"/>
    <property type="match status" value="1"/>
</dbReference>
<dbReference type="InterPro" id="IPR045155">
    <property type="entry name" value="Beta-lactam_cat"/>
</dbReference>
<comment type="caution">
    <text evidence="3">The sequence shown here is derived from an EMBL/GenBank/DDBJ whole genome shotgun (WGS) entry which is preliminary data.</text>
</comment>
<dbReference type="InterPro" id="IPR012338">
    <property type="entry name" value="Beta-lactam/transpept-like"/>
</dbReference>
<protein>
    <submittedName>
        <fullName evidence="3">Serine hydrolase</fullName>
    </submittedName>
</protein>
<evidence type="ECO:0000313" key="4">
    <source>
        <dbReference type="Proteomes" id="UP001596074"/>
    </source>
</evidence>
<keyword evidence="1" id="KW-0732">Signal</keyword>
<keyword evidence="4" id="KW-1185">Reference proteome</keyword>
<reference evidence="4" key="1">
    <citation type="journal article" date="2019" name="Int. J. Syst. Evol. Microbiol.">
        <title>The Global Catalogue of Microorganisms (GCM) 10K type strain sequencing project: providing services to taxonomists for standard genome sequencing and annotation.</title>
        <authorList>
            <consortium name="The Broad Institute Genomics Platform"/>
            <consortium name="The Broad Institute Genome Sequencing Center for Infectious Disease"/>
            <person name="Wu L."/>
            <person name="Ma J."/>
        </authorList>
    </citation>
    <scope>NUCLEOTIDE SEQUENCE [LARGE SCALE GENOMIC DNA]</scope>
    <source>
        <strain evidence="4">KCTC 42087</strain>
    </source>
</reference>
<dbReference type="GO" id="GO:0016787">
    <property type="term" value="F:hydrolase activity"/>
    <property type="evidence" value="ECO:0007669"/>
    <property type="project" value="UniProtKB-KW"/>
</dbReference>
<feature type="signal peptide" evidence="1">
    <location>
        <begin position="1"/>
        <end position="24"/>
    </location>
</feature>
<feature type="chain" id="PRO_5046832262" evidence="1">
    <location>
        <begin position="25"/>
        <end position="317"/>
    </location>
</feature>
<sequence>MRHSLAVAALAGTLVISFAAPAAADPPQEGAWQRLRSNLEAVVDAAADTGITLSVAATDLSGRYCGASLKVGGDERVKAASVIKLGLLATLMDTVDRGSLDLNTSVHIPEGSSNIVGGSGTLRNREFPLDITVDELMRLMVQVSDNTATNVLIDVAGGFGVVNSFLAAAGYESLWLGRKMIHPATPPLQENYITAGEVTELIVELWDGTLVSRSSSDYILDLMHGQLVNTKYGAVIPREHLANKTGELADVSHDSGVITLPGREIALTTTTAYSGLSQAQVNQYVQETARIAYRFTQAALPGDKGKRPANSYCRGSH</sequence>
<feature type="domain" description="Beta-lactamase class A catalytic" evidence="2">
    <location>
        <begin position="55"/>
        <end position="268"/>
    </location>
</feature>
<dbReference type="Gene3D" id="3.40.710.10">
    <property type="entry name" value="DD-peptidase/beta-lactamase superfamily"/>
    <property type="match status" value="1"/>
</dbReference>
<accession>A0ABW1A5R2</accession>
<proteinExistence type="predicted"/>
<dbReference type="EMBL" id="JBHSON010000032">
    <property type="protein sequence ID" value="MFC5748445.1"/>
    <property type="molecule type" value="Genomic_DNA"/>
</dbReference>
<dbReference type="PANTHER" id="PTHR35333:SF3">
    <property type="entry name" value="BETA-LACTAMASE-TYPE TRANSPEPTIDASE FOLD CONTAINING PROTEIN"/>
    <property type="match status" value="1"/>
</dbReference>